<evidence type="ECO:0000313" key="1">
    <source>
        <dbReference type="EMBL" id="KAI8546051.1"/>
    </source>
</evidence>
<accession>A0ACC0MZM8</accession>
<proteinExistence type="predicted"/>
<organism evidence="1 2">
    <name type="scientific">Rhododendron molle</name>
    <name type="common">Chinese azalea</name>
    <name type="synonym">Azalea mollis</name>
    <dbReference type="NCBI Taxonomy" id="49168"/>
    <lineage>
        <taxon>Eukaryota</taxon>
        <taxon>Viridiplantae</taxon>
        <taxon>Streptophyta</taxon>
        <taxon>Embryophyta</taxon>
        <taxon>Tracheophyta</taxon>
        <taxon>Spermatophyta</taxon>
        <taxon>Magnoliopsida</taxon>
        <taxon>eudicotyledons</taxon>
        <taxon>Gunneridae</taxon>
        <taxon>Pentapetalae</taxon>
        <taxon>asterids</taxon>
        <taxon>Ericales</taxon>
        <taxon>Ericaceae</taxon>
        <taxon>Ericoideae</taxon>
        <taxon>Rhodoreae</taxon>
        <taxon>Rhododendron</taxon>
    </lineage>
</organism>
<name>A0ACC0MZM8_RHOML</name>
<reference evidence="1" key="1">
    <citation type="submission" date="2022-02" db="EMBL/GenBank/DDBJ databases">
        <title>Plant Genome Project.</title>
        <authorList>
            <person name="Zhang R.-G."/>
        </authorList>
    </citation>
    <scope>NUCLEOTIDE SEQUENCE</scope>
    <source>
        <strain evidence="1">AT1</strain>
    </source>
</reference>
<keyword evidence="2" id="KW-1185">Reference proteome</keyword>
<dbReference type="EMBL" id="CM046394">
    <property type="protein sequence ID" value="KAI8546051.1"/>
    <property type="molecule type" value="Genomic_DNA"/>
</dbReference>
<dbReference type="Proteomes" id="UP001062846">
    <property type="component" value="Chromosome 7"/>
</dbReference>
<protein>
    <submittedName>
        <fullName evidence="1">Uncharacterized protein</fullName>
    </submittedName>
</protein>
<gene>
    <name evidence="1" type="ORF">RHMOL_Rhmol07G0085900</name>
</gene>
<evidence type="ECO:0000313" key="2">
    <source>
        <dbReference type="Proteomes" id="UP001062846"/>
    </source>
</evidence>
<sequence>MANQPSSPLPGERPPPSTRRTKGPNPTVPQRQRLVQNPPLPPPSSPTRCRVRLLEQEGLDSGGAKNFKN</sequence>
<comment type="caution">
    <text evidence="1">The sequence shown here is derived from an EMBL/GenBank/DDBJ whole genome shotgun (WGS) entry which is preliminary data.</text>
</comment>